<dbReference type="GO" id="GO:0005576">
    <property type="term" value="C:extracellular region"/>
    <property type="evidence" value="ECO:0007669"/>
    <property type="project" value="UniProtKB-SubCell"/>
</dbReference>
<accession>A0A3S9SK45</accession>
<reference evidence="4 5" key="1">
    <citation type="submission" date="2018-12" db="EMBL/GenBank/DDBJ databases">
        <title>Genome sequencing of Eikenella corrodens KCOM 3110 (= JS217).</title>
        <authorList>
            <person name="Koo J.-K."/>
            <person name="Park S.-N."/>
            <person name="Lim Y.K."/>
        </authorList>
    </citation>
    <scope>NUCLEOTIDE SEQUENCE [LARGE SCALE GENOMIC DNA]</scope>
    <source>
        <strain evidence="4 5">KCOM 3110</strain>
    </source>
</reference>
<dbReference type="SUPFAM" id="SSF51120">
    <property type="entry name" value="beta-Roll"/>
    <property type="match status" value="2"/>
</dbReference>
<dbReference type="InterPro" id="IPR050557">
    <property type="entry name" value="RTX_toxin/Mannuronan_C5-epim"/>
</dbReference>
<evidence type="ECO:0008006" key="6">
    <source>
        <dbReference type="Google" id="ProtNLM"/>
    </source>
</evidence>
<dbReference type="OrthoDB" id="8607307at2"/>
<name>A0A3S9SK45_EIKCO</name>
<dbReference type="PROSITE" id="PS00330">
    <property type="entry name" value="HEMOLYSIN_CALCIUM"/>
    <property type="match status" value="2"/>
</dbReference>
<dbReference type="InterPro" id="IPR001343">
    <property type="entry name" value="Hemolysn_Ca-bd"/>
</dbReference>
<dbReference type="InterPro" id="IPR011049">
    <property type="entry name" value="Serralysin-like_metalloprot_C"/>
</dbReference>
<dbReference type="Proteomes" id="UP000282435">
    <property type="component" value="Chromosome"/>
</dbReference>
<comment type="subcellular location">
    <subcellularLocation>
        <location evidence="1">Secreted</location>
    </subcellularLocation>
</comment>
<dbReference type="Gene3D" id="2.150.10.10">
    <property type="entry name" value="Serralysin-like metalloprotease, C-terminal"/>
    <property type="match status" value="2"/>
</dbReference>
<sequence length="351" mass="37011">MEHNYSNGKWEHRVSNAASRSHPDMDKWTVSIDHEKGDYAFSSPIPAINEDHRLAAGGGADYLYGGYGNDLIIGQDGNDFLYGESGNDILWGDDNRDLSVAGDDYLDGGDDNDTLYGGGGADTLIGGRGSDTLYGGTGFDTYLFNEADLKYGGDLDTIDDADGQGRIVIDGTALDGLTWQRQDGGWRSGRFSLSQTGSELHVAVDGWQNGITVRNFANGTLGLNLPAQQPETPTNPDNPGLPETPVLPKPPANRRAATGARYGSRRTRPLAAADAGIPEALPQHPDRRAATGASHGSRRSKPLVVNPGEGARQSLSLIHAMAAFGHTEGTASGTPVATVSNPMLMLAPPAA</sequence>
<dbReference type="EMBL" id="CP034670">
    <property type="protein sequence ID" value="AZR59911.1"/>
    <property type="molecule type" value="Genomic_DNA"/>
</dbReference>
<dbReference type="PANTHER" id="PTHR38340">
    <property type="entry name" value="S-LAYER PROTEIN"/>
    <property type="match status" value="1"/>
</dbReference>
<keyword evidence="2" id="KW-0964">Secreted</keyword>
<evidence type="ECO:0000256" key="3">
    <source>
        <dbReference type="SAM" id="MobiDB-lite"/>
    </source>
</evidence>
<proteinExistence type="predicted"/>
<evidence type="ECO:0000313" key="4">
    <source>
        <dbReference type="EMBL" id="AZR59911.1"/>
    </source>
</evidence>
<dbReference type="Pfam" id="PF00353">
    <property type="entry name" value="HemolysinCabind"/>
    <property type="match status" value="2"/>
</dbReference>
<dbReference type="AlphaFoldDB" id="A0A3S9SK45"/>
<evidence type="ECO:0000256" key="2">
    <source>
        <dbReference type="ARBA" id="ARBA00022525"/>
    </source>
</evidence>
<protein>
    <recommendedName>
        <fullName evidence="6">Calcium-binding protein</fullName>
    </recommendedName>
</protein>
<dbReference type="InterPro" id="IPR018511">
    <property type="entry name" value="Hemolysin-typ_Ca-bd_CS"/>
</dbReference>
<evidence type="ECO:0000256" key="1">
    <source>
        <dbReference type="ARBA" id="ARBA00004613"/>
    </source>
</evidence>
<organism evidence="4 5">
    <name type="scientific">Eikenella corrodens</name>
    <dbReference type="NCBI Taxonomy" id="539"/>
    <lineage>
        <taxon>Bacteria</taxon>
        <taxon>Pseudomonadati</taxon>
        <taxon>Pseudomonadota</taxon>
        <taxon>Betaproteobacteria</taxon>
        <taxon>Neisseriales</taxon>
        <taxon>Neisseriaceae</taxon>
        <taxon>Eikenella</taxon>
    </lineage>
</organism>
<evidence type="ECO:0000313" key="5">
    <source>
        <dbReference type="Proteomes" id="UP000282435"/>
    </source>
</evidence>
<dbReference type="PRINTS" id="PR00313">
    <property type="entry name" value="CABNDNGRPT"/>
</dbReference>
<dbReference type="PANTHER" id="PTHR38340:SF1">
    <property type="entry name" value="S-LAYER PROTEIN"/>
    <property type="match status" value="1"/>
</dbReference>
<dbReference type="GO" id="GO:0005509">
    <property type="term" value="F:calcium ion binding"/>
    <property type="evidence" value="ECO:0007669"/>
    <property type="project" value="InterPro"/>
</dbReference>
<feature type="compositionally biased region" description="Polar residues" evidence="3">
    <location>
        <begin position="226"/>
        <end position="237"/>
    </location>
</feature>
<feature type="region of interest" description="Disordered" evidence="3">
    <location>
        <begin position="222"/>
        <end position="308"/>
    </location>
</feature>
<gene>
    <name evidence="4" type="ORF">ELB75_07640</name>
</gene>